<accession>A0A225V2Z3</accession>
<protein>
    <submittedName>
        <fullName evidence="1">Uncharacterized protein</fullName>
    </submittedName>
</protein>
<sequence length="117" mass="13459">MVGAHKPQYWKIIRLLAKCDEEIKCKVVNSNARQYMETCHPQVLMDYEAEQVVPRQLNNLLARWIAVNIRPLALIEDVGFGEVIKFIADLAAVELHLPGRTQIRDDIMRIAAELHLK</sequence>
<dbReference type="OrthoDB" id="1607513at2759"/>
<evidence type="ECO:0000313" key="2">
    <source>
        <dbReference type="Proteomes" id="UP000198211"/>
    </source>
</evidence>
<evidence type="ECO:0000313" key="1">
    <source>
        <dbReference type="EMBL" id="OWY99317.1"/>
    </source>
</evidence>
<comment type="caution">
    <text evidence="1">The sequence shown here is derived from an EMBL/GenBank/DDBJ whole genome shotgun (WGS) entry which is preliminary data.</text>
</comment>
<name>A0A225V2Z3_9STRA</name>
<reference evidence="2" key="1">
    <citation type="submission" date="2017-03" db="EMBL/GenBank/DDBJ databases">
        <title>Phytopthora megakarya and P. palmivora, two closely related causual agents of cacao black pod achieved similar genome size and gene model numbers by different mechanisms.</title>
        <authorList>
            <person name="Ali S."/>
            <person name="Shao J."/>
            <person name="Larry D.J."/>
            <person name="Kronmiller B."/>
            <person name="Shen D."/>
            <person name="Strem M.D."/>
            <person name="Melnick R.L."/>
            <person name="Guiltinan M.J."/>
            <person name="Tyler B.M."/>
            <person name="Meinhardt L.W."/>
            <person name="Bailey B.A."/>
        </authorList>
    </citation>
    <scope>NUCLEOTIDE SEQUENCE [LARGE SCALE GENOMIC DNA]</scope>
    <source>
        <strain evidence="2">zdho120</strain>
    </source>
</reference>
<proteinExistence type="predicted"/>
<dbReference type="EMBL" id="NBNE01008596">
    <property type="protein sequence ID" value="OWY99317.1"/>
    <property type="molecule type" value="Genomic_DNA"/>
</dbReference>
<gene>
    <name evidence="1" type="ORF">PHMEG_00029694</name>
</gene>
<keyword evidence="2" id="KW-1185">Reference proteome</keyword>
<dbReference type="Gene3D" id="1.10.10.1070">
    <property type="entry name" value="Zinc finger, BED domain-containing"/>
    <property type="match status" value="1"/>
</dbReference>
<dbReference type="SUPFAM" id="SSF140996">
    <property type="entry name" value="Hermes dimerisation domain"/>
    <property type="match status" value="1"/>
</dbReference>
<dbReference type="Proteomes" id="UP000198211">
    <property type="component" value="Unassembled WGS sequence"/>
</dbReference>
<dbReference type="AlphaFoldDB" id="A0A225V2Z3"/>
<organism evidence="1 2">
    <name type="scientific">Phytophthora megakarya</name>
    <dbReference type="NCBI Taxonomy" id="4795"/>
    <lineage>
        <taxon>Eukaryota</taxon>
        <taxon>Sar</taxon>
        <taxon>Stramenopiles</taxon>
        <taxon>Oomycota</taxon>
        <taxon>Peronosporomycetes</taxon>
        <taxon>Peronosporales</taxon>
        <taxon>Peronosporaceae</taxon>
        <taxon>Phytophthora</taxon>
    </lineage>
</organism>